<feature type="compositionally biased region" description="Polar residues" evidence="1">
    <location>
        <begin position="558"/>
        <end position="571"/>
    </location>
</feature>
<evidence type="ECO:0000313" key="4">
    <source>
        <dbReference type="Proteomes" id="UP000478052"/>
    </source>
</evidence>
<dbReference type="OrthoDB" id="6600304at2759"/>
<evidence type="ECO:0000313" key="3">
    <source>
        <dbReference type="EMBL" id="KAF0760230.1"/>
    </source>
</evidence>
<feature type="compositionally biased region" description="Polar residues" evidence="1">
    <location>
        <begin position="578"/>
        <end position="601"/>
    </location>
</feature>
<feature type="compositionally biased region" description="Polar residues" evidence="1">
    <location>
        <begin position="359"/>
        <end position="372"/>
    </location>
</feature>
<dbReference type="AlphaFoldDB" id="A0A6G0YQY9"/>
<feature type="region of interest" description="Disordered" evidence="1">
    <location>
        <begin position="300"/>
        <end position="409"/>
    </location>
</feature>
<feature type="compositionally biased region" description="Low complexity" evidence="1">
    <location>
        <begin position="526"/>
        <end position="535"/>
    </location>
</feature>
<organism evidence="3 4">
    <name type="scientific">Aphis craccivora</name>
    <name type="common">Cowpea aphid</name>
    <dbReference type="NCBI Taxonomy" id="307492"/>
    <lineage>
        <taxon>Eukaryota</taxon>
        <taxon>Metazoa</taxon>
        <taxon>Ecdysozoa</taxon>
        <taxon>Arthropoda</taxon>
        <taxon>Hexapoda</taxon>
        <taxon>Insecta</taxon>
        <taxon>Pterygota</taxon>
        <taxon>Neoptera</taxon>
        <taxon>Paraneoptera</taxon>
        <taxon>Hemiptera</taxon>
        <taxon>Sternorrhyncha</taxon>
        <taxon>Aphidomorpha</taxon>
        <taxon>Aphidoidea</taxon>
        <taxon>Aphididae</taxon>
        <taxon>Aphidini</taxon>
        <taxon>Aphis</taxon>
        <taxon>Aphis</taxon>
    </lineage>
</organism>
<feature type="compositionally biased region" description="Low complexity" evidence="1">
    <location>
        <begin position="397"/>
        <end position="409"/>
    </location>
</feature>
<feature type="region of interest" description="Disordered" evidence="1">
    <location>
        <begin position="423"/>
        <end position="542"/>
    </location>
</feature>
<feature type="region of interest" description="Disordered" evidence="1">
    <location>
        <begin position="27"/>
        <end position="71"/>
    </location>
</feature>
<dbReference type="EMBL" id="VUJU01002748">
    <property type="protein sequence ID" value="KAF0760230.1"/>
    <property type="molecule type" value="Genomic_DNA"/>
</dbReference>
<feature type="signal peptide" evidence="2">
    <location>
        <begin position="1"/>
        <end position="23"/>
    </location>
</feature>
<evidence type="ECO:0000256" key="2">
    <source>
        <dbReference type="SAM" id="SignalP"/>
    </source>
</evidence>
<feature type="region of interest" description="Disordered" evidence="1">
    <location>
        <begin position="114"/>
        <end position="149"/>
    </location>
</feature>
<keyword evidence="4" id="KW-1185">Reference proteome</keyword>
<feature type="chain" id="PRO_5026276121" evidence="2">
    <location>
        <begin position="24"/>
        <end position="601"/>
    </location>
</feature>
<proteinExistence type="predicted"/>
<sequence>MKEVLLVALLSVVWSLRPIGTDADVVRVKSPAPAPEARANDDDDRGSPQSSATVSDNVGVGSGDNGTSPCDRYLRSAEVEVRNPRNHKFVTSNGWAERQRPRPEISVYSRVEELPSPQPPAAATSFYRHQQDSSSFYQNSRQQQPAVQRTSKRIIYYATLPDVIRAPAGYPPPVPYSADPFALGPGPFSADFRQLQQDSGSHIALNALQPLEYQKERMMTCRKALPDSLQRNRLTSYENAYNRGGNGGNGVTSVTTKSTGLYNSRYDEPAEFRESYYRPNELTTKYASWAEPFYKSWTSSSWDNKDRSSFDNNNRVSPSFSWDREPLTRAGGPWDREPLNRGGGSWDREPLGVDGGGSSWENRGSSWDNRGSSWDKDLVEVPLQKPYRGGGGGGGNNELYNNNNNNKYNPEVAVVHSGVIDVRGDRQQNGSPHPAPPPRFTIIDVDPKPYHEQQPPTMRYDERVKSPMQQNMRYEPPQKPMRYETYMPMQQPPPPSMMRYEQQYRSPQQQQQQQPPPPPSSARYGQQQKPQNNQPSNGYYESIKNNINTHQFMTSWTEVSTQDEVSPTHSVSIDIASVGNSTSTQNSTRITPNTNTTKIPK</sequence>
<gene>
    <name evidence="3" type="ORF">FWK35_00013184</name>
</gene>
<feature type="compositionally biased region" description="Polar residues" evidence="1">
    <location>
        <begin position="47"/>
        <end position="56"/>
    </location>
</feature>
<feature type="compositionally biased region" description="Polar residues" evidence="1">
    <location>
        <begin position="310"/>
        <end position="320"/>
    </location>
</feature>
<evidence type="ECO:0000256" key="1">
    <source>
        <dbReference type="SAM" id="MobiDB-lite"/>
    </source>
</evidence>
<keyword evidence="2" id="KW-0732">Signal</keyword>
<protein>
    <submittedName>
        <fullName evidence="3">Uncharacterized protein</fullName>
    </submittedName>
</protein>
<reference evidence="3 4" key="1">
    <citation type="submission" date="2019-08" db="EMBL/GenBank/DDBJ databases">
        <title>Whole genome of Aphis craccivora.</title>
        <authorList>
            <person name="Voronova N.V."/>
            <person name="Shulinski R.S."/>
            <person name="Bandarenka Y.V."/>
            <person name="Zhorov D.G."/>
            <person name="Warner D."/>
        </authorList>
    </citation>
    <scope>NUCLEOTIDE SEQUENCE [LARGE SCALE GENOMIC DNA]</scope>
    <source>
        <strain evidence="3">180601</strain>
        <tissue evidence="3">Whole Body</tissue>
    </source>
</reference>
<feature type="region of interest" description="Disordered" evidence="1">
    <location>
        <begin position="558"/>
        <end position="601"/>
    </location>
</feature>
<accession>A0A6G0YQY9</accession>
<comment type="caution">
    <text evidence="3">The sequence shown here is derived from an EMBL/GenBank/DDBJ whole genome shotgun (WGS) entry which is preliminary data.</text>
</comment>
<name>A0A6G0YQY9_APHCR</name>
<feature type="compositionally biased region" description="Polar residues" evidence="1">
    <location>
        <begin position="132"/>
        <end position="149"/>
    </location>
</feature>
<dbReference type="Proteomes" id="UP000478052">
    <property type="component" value="Unassembled WGS sequence"/>
</dbReference>